<reference evidence="3" key="1">
    <citation type="submission" date="2023-10" db="EMBL/GenBank/DDBJ databases">
        <title>Genome assembly of Pristionchus species.</title>
        <authorList>
            <person name="Yoshida K."/>
            <person name="Sommer R.J."/>
        </authorList>
    </citation>
    <scope>NUCLEOTIDE SEQUENCE</scope>
    <source>
        <strain evidence="3">RS5133</strain>
    </source>
</reference>
<accession>A0AAV5V324</accession>
<dbReference type="InterPro" id="IPR003677">
    <property type="entry name" value="ANIS5_cation-bd"/>
</dbReference>
<dbReference type="Proteomes" id="UP001432322">
    <property type="component" value="Unassembled WGS sequence"/>
</dbReference>
<name>A0AAV5V324_9BILA</name>
<dbReference type="InterPro" id="IPR052823">
    <property type="entry name" value="SXP/RAL-2_related"/>
</dbReference>
<feature type="domain" description="SXP/RAL-2 family protein Ani s 5-like cation-binding" evidence="2">
    <location>
        <begin position="36"/>
        <end position="137"/>
    </location>
</feature>
<dbReference type="EMBL" id="BTSY01000002">
    <property type="protein sequence ID" value="GMT13766.1"/>
    <property type="molecule type" value="Genomic_DNA"/>
</dbReference>
<feature type="signal peptide" evidence="1">
    <location>
        <begin position="1"/>
        <end position="20"/>
    </location>
</feature>
<sequence>QMHLSLSLLLLSLSSIAVLSQSKPAPPPFLNGLSDNAKREFGQIAGNKKITRLDLRNQVLKWAEGNGVKPAVEDYLAKKNKAKQAMRDRIQAAINNLPEAYRTLNALGDDDALTQEEADTKIKQTMAGYSWELKELLRLAGPGNQGKKPADAA</sequence>
<comment type="caution">
    <text evidence="3">The sequence shown here is derived from an EMBL/GenBank/DDBJ whole genome shotgun (WGS) entry which is preliminary data.</text>
</comment>
<organism evidence="3 4">
    <name type="scientific">Pristionchus fissidentatus</name>
    <dbReference type="NCBI Taxonomy" id="1538716"/>
    <lineage>
        <taxon>Eukaryota</taxon>
        <taxon>Metazoa</taxon>
        <taxon>Ecdysozoa</taxon>
        <taxon>Nematoda</taxon>
        <taxon>Chromadorea</taxon>
        <taxon>Rhabditida</taxon>
        <taxon>Rhabditina</taxon>
        <taxon>Diplogasteromorpha</taxon>
        <taxon>Diplogasteroidea</taxon>
        <taxon>Neodiplogasteridae</taxon>
        <taxon>Pristionchus</taxon>
    </lineage>
</organism>
<keyword evidence="4" id="KW-1185">Reference proteome</keyword>
<evidence type="ECO:0000256" key="1">
    <source>
        <dbReference type="SAM" id="SignalP"/>
    </source>
</evidence>
<dbReference type="PANTHER" id="PTHR21593">
    <property type="entry name" value="PRION-LIKE- Q/N-RICH -DOMAIN-BEARING PROTEIN PROTEIN"/>
    <property type="match status" value="1"/>
</dbReference>
<dbReference type="Pfam" id="PF02520">
    <property type="entry name" value="ANIS5_cation-bd"/>
    <property type="match status" value="1"/>
</dbReference>
<proteinExistence type="predicted"/>
<evidence type="ECO:0000259" key="2">
    <source>
        <dbReference type="Pfam" id="PF02520"/>
    </source>
</evidence>
<gene>
    <name evidence="3" type="ORF">PFISCL1PPCAC_5063</name>
</gene>
<feature type="chain" id="PRO_5043663664" description="SXP/RAL-2 family protein Ani s 5-like cation-binding domain-containing protein" evidence="1">
    <location>
        <begin position="21"/>
        <end position="153"/>
    </location>
</feature>
<protein>
    <recommendedName>
        <fullName evidence="2">SXP/RAL-2 family protein Ani s 5-like cation-binding domain-containing protein</fullName>
    </recommendedName>
</protein>
<dbReference type="PANTHER" id="PTHR21593:SF36">
    <property type="entry name" value="DUF148 DOMAIN-CONTAINING PROTEIN-RELATED"/>
    <property type="match status" value="1"/>
</dbReference>
<keyword evidence="1" id="KW-0732">Signal</keyword>
<evidence type="ECO:0000313" key="3">
    <source>
        <dbReference type="EMBL" id="GMT13766.1"/>
    </source>
</evidence>
<evidence type="ECO:0000313" key="4">
    <source>
        <dbReference type="Proteomes" id="UP001432322"/>
    </source>
</evidence>
<feature type="non-terminal residue" evidence="3">
    <location>
        <position position="1"/>
    </location>
</feature>
<dbReference type="AlphaFoldDB" id="A0AAV5V324"/>